<gene>
    <name evidence="1" type="ORF">GS660_08210</name>
</gene>
<name>A0A6L8VFQ0_9RHOB</name>
<evidence type="ECO:0000313" key="1">
    <source>
        <dbReference type="EMBL" id="MZQ89083.1"/>
    </source>
</evidence>
<sequence>MSNAVGAEAPQGAFRPVMWFPQEVKAFVQERYRAAGAILEYGTGGSTVFAAGETTARILSIESDRDWAAKIADHLESEGLARPGVEIRWLDIGPTGPWGKPTRPRDWGKFHSYPMQPWQGLGFDPDLVMIDGRFRLGCLVAAALHCRRPLTVLIDDYQGRPPYHRAETIFPLTRMIGHMAQFDLEPRTFTNAEFARMLPWFFTVE</sequence>
<organism evidence="1 2">
    <name type="scientific">Frigidibacter albus</name>
    <dbReference type="NCBI Taxonomy" id="1465486"/>
    <lineage>
        <taxon>Bacteria</taxon>
        <taxon>Pseudomonadati</taxon>
        <taxon>Pseudomonadota</taxon>
        <taxon>Alphaproteobacteria</taxon>
        <taxon>Rhodobacterales</taxon>
        <taxon>Paracoccaceae</taxon>
        <taxon>Frigidibacter</taxon>
    </lineage>
</organism>
<proteinExistence type="predicted"/>
<dbReference type="Proteomes" id="UP000477083">
    <property type="component" value="Unassembled WGS sequence"/>
</dbReference>
<dbReference type="RefSeq" id="WP_161345326.1">
    <property type="nucleotide sequence ID" value="NZ_BMGW01000004.1"/>
</dbReference>
<dbReference type="Gene3D" id="3.40.50.150">
    <property type="entry name" value="Vaccinia Virus protein VP39"/>
    <property type="match status" value="1"/>
</dbReference>
<comment type="caution">
    <text evidence="1">The sequence shown here is derived from an EMBL/GenBank/DDBJ whole genome shotgun (WGS) entry which is preliminary data.</text>
</comment>
<keyword evidence="2" id="KW-1185">Reference proteome</keyword>
<dbReference type="EMBL" id="WWNR01000004">
    <property type="protein sequence ID" value="MZQ89083.1"/>
    <property type="molecule type" value="Genomic_DNA"/>
</dbReference>
<reference evidence="1 2" key="1">
    <citation type="submission" date="2020-01" db="EMBL/GenBank/DDBJ databases">
        <title>Frigidibacter albus SP32T (=CGMCC 1.13995T).</title>
        <authorList>
            <person name="Liao X."/>
        </authorList>
    </citation>
    <scope>NUCLEOTIDE SEQUENCE [LARGE SCALE GENOMIC DNA]</scope>
    <source>
        <strain evidence="1 2">SP32</strain>
    </source>
</reference>
<dbReference type="OrthoDB" id="7445868at2"/>
<accession>A0A6L8VFQ0</accession>
<protein>
    <recommendedName>
        <fullName evidence="3">Class I SAM-dependent methyltransferase</fullName>
    </recommendedName>
</protein>
<dbReference type="AlphaFoldDB" id="A0A6L8VFQ0"/>
<evidence type="ECO:0008006" key="3">
    <source>
        <dbReference type="Google" id="ProtNLM"/>
    </source>
</evidence>
<dbReference type="InterPro" id="IPR029063">
    <property type="entry name" value="SAM-dependent_MTases_sf"/>
</dbReference>
<evidence type="ECO:0000313" key="2">
    <source>
        <dbReference type="Proteomes" id="UP000477083"/>
    </source>
</evidence>